<dbReference type="Proteomes" id="UP001146793">
    <property type="component" value="Unassembled WGS sequence"/>
</dbReference>
<proteinExistence type="predicted"/>
<feature type="region of interest" description="Disordered" evidence="1">
    <location>
        <begin position="134"/>
        <end position="187"/>
    </location>
</feature>
<dbReference type="Pfam" id="PF10167">
    <property type="entry name" value="BORCS8"/>
    <property type="match status" value="1"/>
</dbReference>
<name>A0AAV7ZL58_9EUKA</name>
<feature type="compositionally biased region" description="Acidic residues" evidence="1">
    <location>
        <begin position="166"/>
        <end position="187"/>
    </location>
</feature>
<feature type="compositionally biased region" description="Basic and acidic residues" evidence="1">
    <location>
        <begin position="134"/>
        <end position="148"/>
    </location>
</feature>
<protein>
    <submittedName>
        <fullName evidence="2">Mef2b protein</fullName>
    </submittedName>
</protein>
<dbReference type="EMBL" id="JANTQA010000030">
    <property type="protein sequence ID" value="KAJ3440589.1"/>
    <property type="molecule type" value="Genomic_DNA"/>
</dbReference>
<evidence type="ECO:0000256" key="1">
    <source>
        <dbReference type="SAM" id="MobiDB-lite"/>
    </source>
</evidence>
<organism evidence="2 3">
    <name type="scientific">Anaeramoeba flamelloides</name>
    <dbReference type="NCBI Taxonomy" id="1746091"/>
    <lineage>
        <taxon>Eukaryota</taxon>
        <taxon>Metamonada</taxon>
        <taxon>Anaeramoebidae</taxon>
        <taxon>Anaeramoeba</taxon>
    </lineage>
</organism>
<dbReference type="AlphaFoldDB" id="A0AAV7ZL58"/>
<sequence>MTEEATTQYKPSGLLLSQTKKLGSVFDETVSYIVNEPSLNLYLTSTSIEQKVPILSKLNKDLKQNTKKIRSSIMDAEFSIDSTTNMLGIKQIDNLQSLIEETNEFLKPLSTLNRGKRKEIKTKILKYVHQLSKGKQENETQDKQERIKNLKPLTQVTSGPILGSSDSDEETDLEDSSDFENSSEFED</sequence>
<gene>
    <name evidence="2" type="ORF">M0812_14258</name>
</gene>
<reference evidence="2" key="1">
    <citation type="submission" date="2022-08" db="EMBL/GenBank/DDBJ databases">
        <title>Novel sulphate-reducing endosymbionts in the free-living metamonad Anaeramoeba.</title>
        <authorList>
            <person name="Jerlstrom-Hultqvist J."/>
            <person name="Cepicka I."/>
            <person name="Gallot-Lavallee L."/>
            <person name="Salas-Leiva D."/>
            <person name="Curtis B.A."/>
            <person name="Zahonova K."/>
            <person name="Pipaliya S."/>
            <person name="Dacks J."/>
            <person name="Roger A.J."/>
        </authorList>
    </citation>
    <scope>NUCLEOTIDE SEQUENCE</scope>
    <source>
        <strain evidence="2">Busselton2</strain>
    </source>
</reference>
<dbReference type="InterPro" id="IPR019320">
    <property type="entry name" value="BORCS8"/>
</dbReference>
<evidence type="ECO:0000313" key="3">
    <source>
        <dbReference type="Proteomes" id="UP001146793"/>
    </source>
</evidence>
<accession>A0AAV7ZL58</accession>
<evidence type="ECO:0000313" key="2">
    <source>
        <dbReference type="EMBL" id="KAJ3440589.1"/>
    </source>
</evidence>
<comment type="caution">
    <text evidence="2">The sequence shown here is derived from an EMBL/GenBank/DDBJ whole genome shotgun (WGS) entry which is preliminary data.</text>
</comment>